<evidence type="ECO:0000256" key="1">
    <source>
        <dbReference type="SAM" id="MobiDB-lite"/>
    </source>
</evidence>
<dbReference type="InterPro" id="IPR047797">
    <property type="entry name" value="ISNCY_transpos"/>
</dbReference>
<organism evidence="3 4">
    <name type="scientific">Thermovenabulum gondwanense</name>
    <dbReference type="NCBI Taxonomy" id="520767"/>
    <lineage>
        <taxon>Bacteria</taxon>
        <taxon>Bacillati</taxon>
        <taxon>Bacillota</taxon>
        <taxon>Clostridia</taxon>
        <taxon>Thermosediminibacterales</taxon>
        <taxon>Thermosediminibacteraceae</taxon>
        <taxon>Thermovenabulum</taxon>
    </lineage>
</organism>
<dbReference type="Gene3D" id="3.30.420.10">
    <property type="entry name" value="Ribonuclease H-like superfamily/Ribonuclease H"/>
    <property type="match status" value="1"/>
</dbReference>
<comment type="caution">
    <text evidence="3">The sequence shown here is derived from an EMBL/GenBank/DDBJ whole genome shotgun (WGS) entry which is preliminary data.</text>
</comment>
<dbReference type="PATRIC" id="fig|520767.4.peg.8"/>
<dbReference type="SUPFAM" id="SSF46689">
    <property type="entry name" value="Homeodomain-like"/>
    <property type="match status" value="1"/>
</dbReference>
<dbReference type="STRING" id="520767.ATZ99_00060"/>
<dbReference type="RefSeq" id="WP_068747220.1">
    <property type="nucleotide sequence ID" value="NZ_LOHZ01000006.1"/>
</dbReference>
<dbReference type="AlphaFoldDB" id="A0A162N4W7"/>
<feature type="region of interest" description="Disordered" evidence="1">
    <location>
        <begin position="391"/>
        <end position="411"/>
    </location>
</feature>
<dbReference type="InterPro" id="IPR001584">
    <property type="entry name" value="Integrase_cat-core"/>
</dbReference>
<name>A0A162N4W7_9FIRM</name>
<protein>
    <recommendedName>
        <fullName evidence="2">Integrase catalytic domain-containing protein</fullName>
    </recommendedName>
</protein>
<dbReference type="EMBL" id="LOHZ01000006">
    <property type="protein sequence ID" value="KYO70551.1"/>
    <property type="molecule type" value="Genomic_DNA"/>
</dbReference>
<dbReference type="NCBIfam" id="NF033594">
    <property type="entry name" value="transpos_ISNCY_2"/>
    <property type="match status" value="1"/>
</dbReference>
<evidence type="ECO:0000313" key="4">
    <source>
        <dbReference type="Proteomes" id="UP000075737"/>
    </source>
</evidence>
<dbReference type="PANTHER" id="PTHR35004:SF7">
    <property type="entry name" value="INTEGRASE PROTEIN"/>
    <property type="match status" value="1"/>
</dbReference>
<feature type="compositionally biased region" description="Basic residues" evidence="1">
    <location>
        <begin position="391"/>
        <end position="403"/>
    </location>
</feature>
<dbReference type="Proteomes" id="UP000075737">
    <property type="component" value="Unassembled WGS sequence"/>
</dbReference>
<reference evidence="3 4" key="1">
    <citation type="submission" date="2015-12" db="EMBL/GenBank/DDBJ databases">
        <title>Draft genome of Thermovenabulum gondwanense isolated from a red thermophilic microbial mat colonisisng an outflow channel of a bore well.</title>
        <authorList>
            <person name="Patel B.K."/>
        </authorList>
    </citation>
    <scope>NUCLEOTIDE SEQUENCE [LARGE SCALE GENOMIC DNA]</scope>
    <source>
        <strain evidence="3 4">R270</strain>
    </source>
</reference>
<evidence type="ECO:0000313" key="3">
    <source>
        <dbReference type="EMBL" id="KYO70551.1"/>
    </source>
</evidence>
<gene>
    <name evidence="3" type="ORF">ATZ99_00060</name>
</gene>
<sequence length="442" mass="50934">MNPEERNKLYVARCLIDGKMLVREAAEILALSERQVLRIKKGVLKYGDAFVIHKNRGRKPKHAISEEEKLKIKELKVTKYSYANFSHFQELLEEKENINLSKASVYRILSSQGIESPKKHRKKTIHKRRKRKPQEGMLVLIDASPHAWFFDSKLLTLHGAIDDATGKILALFFTDNECLDGYFEVIRQIVFKHGVPLAVYADRHSIFRSPKVDKLSTEDELNGIRVKDTQFGRAMKELGINLIYAQSPQAKGRIERLWGTLQSRLPVELDIAGIKTIEEANLFLEKFIDEFNKRFAVPPQVPESAFRMLDEKLDVDNILCRKISRKVDSGTAFSFDGSFYKIVADDKKRPVIPPPRAAITVLQSPKIGLRVEYNGSLYDVKKLDELPKKETKKVKAKSVRQPKKPSENHPWRLNNQCMLPSFYDDSDREILEALYSSRLAWR</sequence>
<feature type="domain" description="Integrase catalytic" evidence="2">
    <location>
        <begin position="129"/>
        <end position="313"/>
    </location>
</feature>
<keyword evidence="4" id="KW-1185">Reference proteome</keyword>
<dbReference type="GO" id="GO:0015074">
    <property type="term" value="P:DNA integration"/>
    <property type="evidence" value="ECO:0007669"/>
    <property type="project" value="InterPro"/>
</dbReference>
<dbReference type="InterPro" id="IPR012337">
    <property type="entry name" value="RNaseH-like_sf"/>
</dbReference>
<proteinExistence type="predicted"/>
<accession>A0A162N4W7</accession>
<dbReference type="GO" id="GO:0003676">
    <property type="term" value="F:nucleic acid binding"/>
    <property type="evidence" value="ECO:0007669"/>
    <property type="project" value="InterPro"/>
</dbReference>
<dbReference type="InterPro" id="IPR036397">
    <property type="entry name" value="RNaseH_sf"/>
</dbReference>
<dbReference type="SUPFAM" id="SSF53098">
    <property type="entry name" value="Ribonuclease H-like"/>
    <property type="match status" value="1"/>
</dbReference>
<dbReference type="PANTHER" id="PTHR35004">
    <property type="entry name" value="TRANSPOSASE RV3428C-RELATED"/>
    <property type="match status" value="1"/>
</dbReference>
<dbReference type="OrthoDB" id="9794201at2"/>
<dbReference type="InterPro" id="IPR009057">
    <property type="entry name" value="Homeodomain-like_sf"/>
</dbReference>
<dbReference type="PROSITE" id="PS50994">
    <property type="entry name" value="INTEGRASE"/>
    <property type="match status" value="1"/>
</dbReference>
<evidence type="ECO:0000259" key="2">
    <source>
        <dbReference type="PROSITE" id="PS50994"/>
    </source>
</evidence>